<dbReference type="Gene3D" id="2.60.120.10">
    <property type="entry name" value="Jelly Rolls"/>
    <property type="match status" value="1"/>
</dbReference>
<evidence type="ECO:0008006" key="3">
    <source>
        <dbReference type="Google" id="ProtNLM"/>
    </source>
</evidence>
<organism evidence="1 2">
    <name type="scientific">Haloferula luteola</name>
    <dbReference type="NCBI Taxonomy" id="595692"/>
    <lineage>
        <taxon>Bacteria</taxon>
        <taxon>Pseudomonadati</taxon>
        <taxon>Verrucomicrobiota</taxon>
        <taxon>Verrucomicrobiia</taxon>
        <taxon>Verrucomicrobiales</taxon>
        <taxon>Verrucomicrobiaceae</taxon>
        <taxon>Haloferula</taxon>
    </lineage>
</organism>
<reference evidence="1 2" key="1">
    <citation type="submission" date="2020-08" db="EMBL/GenBank/DDBJ databases">
        <title>Genomic Encyclopedia of Type Strains, Phase IV (KMG-IV): sequencing the most valuable type-strain genomes for metagenomic binning, comparative biology and taxonomic classification.</title>
        <authorList>
            <person name="Goeker M."/>
        </authorList>
    </citation>
    <scope>NUCLEOTIDE SEQUENCE [LARGE SCALE GENOMIC DNA]</scope>
    <source>
        <strain evidence="1 2">YC6886</strain>
    </source>
</reference>
<proteinExistence type="predicted"/>
<evidence type="ECO:0000313" key="1">
    <source>
        <dbReference type="EMBL" id="MBB5353451.1"/>
    </source>
</evidence>
<dbReference type="InterPro" id="IPR014710">
    <property type="entry name" value="RmlC-like_jellyroll"/>
</dbReference>
<gene>
    <name evidence="1" type="ORF">HNR46_003712</name>
</gene>
<dbReference type="SUPFAM" id="SSF51182">
    <property type="entry name" value="RmlC-like cupins"/>
    <property type="match status" value="1"/>
</dbReference>
<comment type="caution">
    <text evidence="1">The sequence shown here is derived from an EMBL/GenBank/DDBJ whole genome shotgun (WGS) entry which is preliminary data.</text>
</comment>
<accession>A0A840VLD7</accession>
<dbReference type="EMBL" id="JACHFD010000026">
    <property type="protein sequence ID" value="MBB5353451.1"/>
    <property type="molecule type" value="Genomic_DNA"/>
</dbReference>
<name>A0A840VLD7_9BACT</name>
<evidence type="ECO:0000313" key="2">
    <source>
        <dbReference type="Proteomes" id="UP000557717"/>
    </source>
</evidence>
<keyword evidence="2" id="KW-1185">Reference proteome</keyword>
<dbReference type="Proteomes" id="UP000557717">
    <property type="component" value="Unassembled WGS sequence"/>
</dbReference>
<protein>
    <recommendedName>
        <fullName evidence="3">Mannose-6-phosphate isomerase</fullName>
    </recommendedName>
</protein>
<sequence length="113" mass="12302">MTPIPFVPLYMKRVWGGRTLETEYGRVLPEDAPHGESWEIVDRSGEQSIVEDGPLAGTSLHELWTHHHGGQRKTDGPVRGHAGVLTREVAGLRRPGVLSIAARHPGSPPFGAL</sequence>
<dbReference type="AlphaFoldDB" id="A0A840VLD7"/>
<dbReference type="InterPro" id="IPR011051">
    <property type="entry name" value="RmlC_Cupin_sf"/>
</dbReference>